<reference evidence="2" key="1">
    <citation type="submission" date="2019-01" db="EMBL/GenBank/DDBJ databases">
        <title>Sinorhodobacter populi sp. nov. isolated from the symptomatic bark tissue of Populus euramericana canker.</title>
        <authorList>
            <person name="Xu G."/>
        </authorList>
    </citation>
    <scope>NUCLEOTIDE SEQUENCE [LARGE SCALE GENOMIC DNA]</scope>
    <source>
        <strain evidence="2">CGMCC 1.12963</strain>
    </source>
</reference>
<proteinExistence type="predicted"/>
<dbReference type="PROSITE" id="PS51257">
    <property type="entry name" value="PROKAR_LIPOPROTEIN"/>
    <property type="match status" value="1"/>
</dbReference>
<keyword evidence="3" id="KW-1185">Reference proteome</keyword>
<evidence type="ECO:0000313" key="2">
    <source>
        <dbReference type="EMBL" id="RWR51543.1"/>
    </source>
</evidence>
<dbReference type="RefSeq" id="WP_113899711.1">
    <property type="nucleotide sequence ID" value="NZ_JBHSOM010000026.1"/>
</dbReference>
<comment type="caution">
    <text evidence="2">The sequence shown here is derived from an EMBL/GenBank/DDBJ whole genome shotgun (WGS) entry which is preliminary data.</text>
</comment>
<feature type="signal peptide" evidence="1">
    <location>
        <begin position="1"/>
        <end position="16"/>
    </location>
</feature>
<dbReference type="EMBL" id="SAVA01000006">
    <property type="protein sequence ID" value="RWR51543.1"/>
    <property type="molecule type" value="Genomic_DNA"/>
</dbReference>
<organism evidence="2 3">
    <name type="scientific">Paenirhodobacter huangdaonensis</name>
    <dbReference type="NCBI Taxonomy" id="2501515"/>
    <lineage>
        <taxon>Bacteria</taxon>
        <taxon>Pseudomonadati</taxon>
        <taxon>Pseudomonadota</taxon>
        <taxon>Alphaproteobacteria</taxon>
        <taxon>Rhodobacterales</taxon>
        <taxon>Rhodobacter group</taxon>
        <taxon>Paenirhodobacter</taxon>
    </lineage>
</organism>
<accession>A0A3S3PFA4</accession>
<evidence type="ECO:0000256" key="1">
    <source>
        <dbReference type="SAM" id="SignalP"/>
    </source>
</evidence>
<protein>
    <recommendedName>
        <fullName evidence="4">Peptidase inhibitor I78 family protein</fullName>
    </recommendedName>
</protein>
<gene>
    <name evidence="2" type="ORF">EOW66_11180</name>
</gene>
<evidence type="ECO:0008006" key="4">
    <source>
        <dbReference type="Google" id="ProtNLM"/>
    </source>
</evidence>
<evidence type="ECO:0000313" key="3">
    <source>
        <dbReference type="Proteomes" id="UP000288071"/>
    </source>
</evidence>
<sequence>MLFRISVIATCAVLLAACQTTTREEPAEPMPAPHMTPTVTEGALEQREPDTCHAADYVSALGQPGSVIPTLGISRPINVVEWRGLEPQEYNPQRIVFRLDQTGKIFNIDCG</sequence>
<feature type="chain" id="PRO_5018790841" description="Peptidase inhibitor I78 family protein" evidence="1">
    <location>
        <begin position="17"/>
        <end position="111"/>
    </location>
</feature>
<dbReference type="AlphaFoldDB" id="A0A3S3PFA4"/>
<keyword evidence="1" id="KW-0732">Signal</keyword>
<dbReference type="Proteomes" id="UP000288071">
    <property type="component" value="Unassembled WGS sequence"/>
</dbReference>
<name>A0A3S3PFA4_9RHOB</name>
<reference evidence="2" key="2">
    <citation type="submission" date="2019-01" db="EMBL/GenBank/DDBJ databases">
        <authorList>
            <person name="Li Y."/>
        </authorList>
    </citation>
    <scope>NUCLEOTIDE SEQUENCE [LARGE SCALE GENOMIC DNA]</scope>
    <source>
        <strain evidence="2">CGMCC 1.12963</strain>
    </source>
</reference>